<comment type="caution">
    <text evidence="1">The sequence shown here is derived from an EMBL/GenBank/DDBJ whole genome shotgun (WGS) entry which is preliminary data.</text>
</comment>
<accession>X1CXI8</accession>
<evidence type="ECO:0000313" key="1">
    <source>
        <dbReference type="EMBL" id="GAH13216.1"/>
    </source>
</evidence>
<dbReference type="EMBL" id="BART01038009">
    <property type="protein sequence ID" value="GAH13216.1"/>
    <property type="molecule type" value="Genomic_DNA"/>
</dbReference>
<feature type="non-terminal residue" evidence="1">
    <location>
        <position position="1"/>
    </location>
</feature>
<organism evidence="1">
    <name type="scientific">marine sediment metagenome</name>
    <dbReference type="NCBI Taxonomy" id="412755"/>
    <lineage>
        <taxon>unclassified sequences</taxon>
        <taxon>metagenomes</taxon>
        <taxon>ecological metagenomes</taxon>
    </lineage>
</organism>
<sequence>TIELGTQKHKRSFETNQLKGEYDIKYRYFTKSPKTDIARYSIAAAAGDLLSNDTKRRDILQLQDPDGEKQKIDYEIAASLPEGLPQTP</sequence>
<reference evidence="1" key="1">
    <citation type="journal article" date="2014" name="Front. Microbiol.">
        <title>High frequency of phylogenetically diverse reductive dehalogenase-homologous genes in deep subseafloor sedimentary metagenomes.</title>
        <authorList>
            <person name="Kawai M."/>
            <person name="Futagami T."/>
            <person name="Toyoda A."/>
            <person name="Takaki Y."/>
            <person name="Nishi S."/>
            <person name="Hori S."/>
            <person name="Arai W."/>
            <person name="Tsubouchi T."/>
            <person name="Morono Y."/>
            <person name="Uchiyama I."/>
            <person name="Ito T."/>
            <person name="Fujiyama A."/>
            <person name="Inagaki F."/>
            <person name="Takami H."/>
        </authorList>
    </citation>
    <scope>NUCLEOTIDE SEQUENCE</scope>
    <source>
        <strain evidence="1">Expedition CK06-06</strain>
    </source>
</reference>
<gene>
    <name evidence="1" type="ORF">S01H4_63278</name>
</gene>
<protein>
    <submittedName>
        <fullName evidence="1">Uncharacterized protein</fullName>
    </submittedName>
</protein>
<proteinExistence type="predicted"/>
<name>X1CXI8_9ZZZZ</name>
<dbReference type="AlphaFoldDB" id="X1CXI8"/>